<dbReference type="InterPro" id="IPR028598">
    <property type="entry name" value="BOP1/Erb1"/>
</dbReference>
<feature type="compositionally biased region" description="Basic and acidic residues" evidence="8">
    <location>
        <begin position="293"/>
        <end position="307"/>
    </location>
</feature>
<dbReference type="InterPro" id="IPR015943">
    <property type="entry name" value="WD40/YVTN_repeat-like_dom_sf"/>
</dbReference>
<dbReference type="SUPFAM" id="SSF50978">
    <property type="entry name" value="WD40 repeat-like"/>
    <property type="match status" value="1"/>
</dbReference>
<dbReference type="SMART" id="SM01035">
    <property type="entry name" value="BOP1NT"/>
    <property type="match status" value="1"/>
</dbReference>
<accession>A0A395IUD1</accession>
<comment type="subunit">
    <text evidence="6">Component of the NOP7 complex, composed of ERB1, NOP7 and YTM1. Within the NOP7 complex ERB1 appears to interact directly with NOP7 and YTM1. The NOP7 complex also associates with the 66S pre-ribosome.</text>
</comment>
<dbReference type="Pfam" id="PF00400">
    <property type="entry name" value="WD40"/>
    <property type="match status" value="1"/>
</dbReference>
<dbReference type="GO" id="GO:0000463">
    <property type="term" value="P:maturation of LSU-rRNA from tricistronic rRNA transcript (SSU-rRNA, 5.8S rRNA, LSU-rRNA)"/>
    <property type="evidence" value="ECO:0007669"/>
    <property type="project" value="UniProtKB-UniRule"/>
</dbReference>
<sequence>MAPTTNQRKRKAVTRDVPESSDVESEAEFGDGMLEGILSQSEDESDDSAAEEDSEDEGDLDEDELEHWIVMSKINVDEDDDKPNYTVVKDANGGERYVYEEIDPVYDSDDSDAQEPTNTIGNIPLSFYDSYPHIGYDINGKKIMRPAKGEALDALLDSIDIPKGWTGLTDPSTGKPLNLTQEELEVLRRIQTNEVPEDGYDPYPDYVPYFSGIEEIMPLSSAPEPKRRFLPSKHEAKRVMKIVRAIREGRILPYKPPQEREDEEEEEHHYDIWQNEEAQPDHIMKIPAPKPPPPERKEWEATDPEDREKEYLPTAYDSLRKVPGYDKFINERFERSLDLYLAPRVRKNRLNIDPASLLPKLPKPEELKPFPTVTQTLFRGHESGGDDGTVRVWELLTGKQLWSAQIGDEEAVNIVRWRPAKDAIILSAAAGEDIFLMVPTIIDPVAESNSRELLDAGFGYATNATQALTANGQKKEPVATWARPSSRLQDEGVLIKITVRSTVKVITWHRRGDFFSTVSPTAQKSAVAIHTLSKHLTQIPFRRLPGIAQTAQFHPSRPIFFVATQRTIRSYDLQKQELVKIIQPGARWISSFDIHPGGDNLIVGSYDRRLLWHDLDLSTRPYKTMRFHNKAIRAVKYHKGGLPLFADASDDGSLQIFHGKVVSDAMENATIVPVKVLKGHKIKSALGVMDVDWHPKEPWLVSAGADAHQSPIVDYYTHHSLPPYFPFRMVSSDYNDKPEESYQYDLDDWAVICQYCLKSISATRPPIYNEVNCGCSELGTHAAGISPATQPDTKTLESNTIVFEQPAYTYLSSSPAYFTPYTQNSTFREEIGIHESRNEFQNPSIKFYDGDHKNDTSVTQDQPNSVQSYSWPLCAWLKETESSYPLSSTPRNPSRTRMSSSMKAKNGSKRGKSSIHSSGSGTESGVRGWDPDPFVATGAWAGGRYHEVFWRGNWNKE</sequence>
<dbReference type="OrthoDB" id="5571054at2759"/>
<evidence type="ECO:0000259" key="9">
    <source>
        <dbReference type="SMART" id="SM01035"/>
    </source>
</evidence>
<feature type="compositionally biased region" description="Acidic residues" evidence="8">
    <location>
        <begin position="19"/>
        <end position="29"/>
    </location>
</feature>
<dbReference type="InterPro" id="IPR012953">
    <property type="entry name" value="BOP1_N_dom"/>
</dbReference>
<dbReference type="EMBL" id="QKRW01000017">
    <property type="protein sequence ID" value="RAL63751.1"/>
    <property type="molecule type" value="Genomic_DNA"/>
</dbReference>
<keyword evidence="5 6" id="KW-0539">Nucleus</keyword>
<gene>
    <name evidence="6" type="primary">ERB1</name>
    <name evidence="10" type="ORF">DID88_003397</name>
</gene>
<keyword evidence="2 6" id="KW-0698">rRNA processing</keyword>
<evidence type="ECO:0000256" key="2">
    <source>
        <dbReference type="ARBA" id="ARBA00022552"/>
    </source>
</evidence>
<dbReference type="Gene3D" id="2.130.10.10">
    <property type="entry name" value="YVTN repeat-like/Quinoprotein amine dehydrogenase"/>
    <property type="match status" value="1"/>
</dbReference>
<keyword evidence="3 7" id="KW-0853">WD repeat</keyword>
<evidence type="ECO:0000313" key="11">
    <source>
        <dbReference type="Proteomes" id="UP000249056"/>
    </source>
</evidence>
<feature type="region of interest" description="Disordered" evidence="8">
    <location>
        <begin position="1"/>
        <end position="65"/>
    </location>
</feature>
<evidence type="ECO:0000256" key="6">
    <source>
        <dbReference type="HAMAP-Rule" id="MF_03027"/>
    </source>
</evidence>
<feature type="compositionally biased region" description="Polar residues" evidence="8">
    <location>
        <begin position="883"/>
        <end position="903"/>
    </location>
</feature>
<dbReference type="Pfam" id="PF08145">
    <property type="entry name" value="BOP1NT"/>
    <property type="match status" value="1"/>
</dbReference>
<proteinExistence type="inferred from homology"/>
<dbReference type="FunFam" id="2.130.10.10:FF:000061">
    <property type="entry name" value="Ribosome biogenesis protein BOP1 homolog"/>
    <property type="match status" value="1"/>
</dbReference>
<dbReference type="InterPro" id="IPR001680">
    <property type="entry name" value="WD40_rpt"/>
</dbReference>
<feature type="domain" description="BOP1 N-terminal" evidence="9">
    <location>
        <begin position="128"/>
        <end position="371"/>
    </location>
</feature>
<keyword evidence="1 6" id="KW-0690">Ribosome biogenesis</keyword>
<feature type="compositionally biased region" description="Low complexity" evidence="8">
    <location>
        <begin position="914"/>
        <end position="925"/>
    </location>
</feature>
<feature type="compositionally biased region" description="Acidic residues" evidence="8">
    <location>
        <begin position="41"/>
        <end position="65"/>
    </location>
</feature>
<dbReference type="AlphaFoldDB" id="A0A395IUD1"/>
<dbReference type="GO" id="GO:0030687">
    <property type="term" value="C:preribosome, large subunit precursor"/>
    <property type="evidence" value="ECO:0007669"/>
    <property type="project" value="UniProtKB-UniRule"/>
</dbReference>
<evidence type="ECO:0000256" key="5">
    <source>
        <dbReference type="ARBA" id="ARBA00023242"/>
    </source>
</evidence>
<feature type="repeat" description="WD" evidence="7">
    <location>
        <begin position="383"/>
        <end position="403"/>
    </location>
</feature>
<protein>
    <recommendedName>
        <fullName evidence="6">Ribosome biogenesis protein ERB1</fullName>
    </recommendedName>
    <alternativeName>
        <fullName evidence="6">Eukaryotic ribosome biogenesis protein 1</fullName>
    </alternativeName>
</protein>
<dbReference type="GO" id="GO:0000466">
    <property type="term" value="P:maturation of 5.8S rRNA from tricistronic rRNA transcript (SSU-rRNA, 5.8S rRNA, LSU-rRNA)"/>
    <property type="evidence" value="ECO:0007669"/>
    <property type="project" value="UniProtKB-UniRule"/>
</dbReference>
<comment type="function">
    <text evidence="6">Component of the NOP7 complex, which is required for maturation of the 25S and 5.8S ribosomal RNAs and formation of the 60S ribosome.</text>
</comment>
<dbReference type="InterPro" id="IPR036322">
    <property type="entry name" value="WD40_repeat_dom_sf"/>
</dbReference>
<dbReference type="PROSITE" id="PS50082">
    <property type="entry name" value="WD_REPEATS_2"/>
    <property type="match status" value="1"/>
</dbReference>
<comment type="caution">
    <text evidence="10">The sequence shown here is derived from an EMBL/GenBank/DDBJ whole genome shotgun (WGS) entry which is preliminary data.</text>
</comment>
<keyword evidence="11" id="KW-1185">Reference proteome</keyword>
<keyword evidence="4" id="KW-0677">Repeat</keyword>
<dbReference type="PANTHER" id="PTHR17605:SF0">
    <property type="entry name" value="RIBOSOME BIOGENESIS PROTEIN BOP1"/>
    <property type="match status" value="1"/>
</dbReference>
<dbReference type="PANTHER" id="PTHR17605">
    <property type="entry name" value="RIBOSOME BIOGENESIS PROTEIN BOP1 BLOCK OF PROLIFERATION 1 PROTEIN"/>
    <property type="match status" value="1"/>
</dbReference>
<feature type="region of interest" description="Disordered" evidence="8">
    <location>
        <begin position="842"/>
        <end position="864"/>
    </location>
</feature>
<evidence type="ECO:0000256" key="8">
    <source>
        <dbReference type="SAM" id="MobiDB-lite"/>
    </source>
</evidence>
<dbReference type="GO" id="GO:0005654">
    <property type="term" value="C:nucleoplasm"/>
    <property type="evidence" value="ECO:0007669"/>
    <property type="project" value="UniProtKB-SubCell"/>
</dbReference>
<organism evidence="10 11">
    <name type="scientific">Monilinia fructigena</name>
    <dbReference type="NCBI Taxonomy" id="38457"/>
    <lineage>
        <taxon>Eukaryota</taxon>
        <taxon>Fungi</taxon>
        <taxon>Dikarya</taxon>
        <taxon>Ascomycota</taxon>
        <taxon>Pezizomycotina</taxon>
        <taxon>Leotiomycetes</taxon>
        <taxon>Helotiales</taxon>
        <taxon>Sclerotiniaceae</taxon>
        <taxon>Monilinia</taxon>
    </lineage>
</organism>
<dbReference type="SMART" id="SM00320">
    <property type="entry name" value="WD40"/>
    <property type="match status" value="5"/>
</dbReference>
<evidence type="ECO:0000256" key="3">
    <source>
        <dbReference type="ARBA" id="ARBA00022574"/>
    </source>
</evidence>
<evidence type="ECO:0000256" key="1">
    <source>
        <dbReference type="ARBA" id="ARBA00022517"/>
    </source>
</evidence>
<dbReference type="GO" id="GO:0043021">
    <property type="term" value="F:ribonucleoprotein complex binding"/>
    <property type="evidence" value="ECO:0007669"/>
    <property type="project" value="UniProtKB-UniRule"/>
</dbReference>
<name>A0A395IUD1_9HELO</name>
<evidence type="ECO:0000313" key="10">
    <source>
        <dbReference type="EMBL" id="RAL63751.1"/>
    </source>
</evidence>
<comment type="subcellular location">
    <subcellularLocation>
        <location evidence="6">Nucleus</location>
        <location evidence="6">Nucleolus</location>
    </subcellularLocation>
    <subcellularLocation>
        <location evidence="6">Nucleus</location>
        <location evidence="6">Nucleoplasm</location>
    </subcellularLocation>
</comment>
<feature type="region of interest" description="Disordered" evidence="8">
    <location>
        <begin position="883"/>
        <end position="930"/>
    </location>
</feature>
<comment type="similarity">
    <text evidence="6">Belongs to the WD repeat BOP1/ERB1 family.</text>
</comment>
<dbReference type="Proteomes" id="UP000249056">
    <property type="component" value="Unassembled WGS sequence"/>
</dbReference>
<feature type="region of interest" description="Disordered" evidence="8">
    <location>
        <begin position="283"/>
        <end position="307"/>
    </location>
</feature>
<evidence type="ECO:0000256" key="4">
    <source>
        <dbReference type="ARBA" id="ARBA00022737"/>
    </source>
</evidence>
<dbReference type="HAMAP" id="MF_03027">
    <property type="entry name" value="BOP1"/>
    <property type="match status" value="1"/>
</dbReference>
<evidence type="ECO:0000256" key="7">
    <source>
        <dbReference type="PROSITE-ProRule" id="PRU00221"/>
    </source>
</evidence>
<dbReference type="GO" id="GO:0070545">
    <property type="term" value="C:PeBoW complex"/>
    <property type="evidence" value="ECO:0007669"/>
    <property type="project" value="TreeGrafter"/>
</dbReference>
<reference evidence="10 11" key="1">
    <citation type="submission" date="2018-06" db="EMBL/GenBank/DDBJ databases">
        <title>Genome Sequence of the Brown Rot Fungal Pathogen Monilinia fructigena.</title>
        <authorList>
            <person name="Landi L."/>
            <person name="De Miccolis Angelini R.M."/>
            <person name="Pollastro S."/>
            <person name="Abate D."/>
            <person name="Faretra F."/>
            <person name="Romanazzi G."/>
        </authorList>
    </citation>
    <scope>NUCLEOTIDE SEQUENCE [LARGE SCALE GENOMIC DNA]</scope>
    <source>
        <strain evidence="10 11">Mfrg269</strain>
    </source>
</reference>